<dbReference type="OrthoDB" id="7870164at2"/>
<accession>A0A1G8M780</accession>
<feature type="transmembrane region" description="Helical" evidence="2">
    <location>
        <begin position="7"/>
        <end position="29"/>
    </location>
</feature>
<dbReference type="EMBL" id="FNEB01000004">
    <property type="protein sequence ID" value="SDI63755.1"/>
    <property type="molecule type" value="Genomic_DNA"/>
</dbReference>
<keyword evidence="2" id="KW-1133">Transmembrane helix</keyword>
<keyword evidence="4" id="KW-1185">Reference proteome</keyword>
<feature type="transmembrane region" description="Helical" evidence="2">
    <location>
        <begin position="35"/>
        <end position="54"/>
    </location>
</feature>
<reference evidence="3 4" key="1">
    <citation type="submission" date="2016-10" db="EMBL/GenBank/DDBJ databases">
        <authorList>
            <person name="de Groot N.N."/>
        </authorList>
    </citation>
    <scope>NUCLEOTIDE SEQUENCE [LARGE SCALE GENOMIC DNA]</scope>
    <source>
        <strain evidence="3 4">DSM 28010</strain>
    </source>
</reference>
<gene>
    <name evidence="3" type="ORF">SAMN05421850_10472</name>
</gene>
<feature type="compositionally biased region" description="Basic and acidic residues" evidence="1">
    <location>
        <begin position="62"/>
        <end position="71"/>
    </location>
</feature>
<protein>
    <submittedName>
        <fullName evidence="3">Uncharacterized protein</fullName>
    </submittedName>
</protein>
<evidence type="ECO:0000313" key="4">
    <source>
        <dbReference type="Proteomes" id="UP000199340"/>
    </source>
</evidence>
<feature type="region of interest" description="Disordered" evidence="1">
    <location>
        <begin position="62"/>
        <end position="84"/>
    </location>
</feature>
<organism evidence="3 4">
    <name type="scientific">Lutimaribacter saemankumensis</name>
    <dbReference type="NCBI Taxonomy" id="490829"/>
    <lineage>
        <taxon>Bacteria</taxon>
        <taxon>Pseudomonadati</taxon>
        <taxon>Pseudomonadota</taxon>
        <taxon>Alphaproteobacteria</taxon>
        <taxon>Rhodobacterales</taxon>
        <taxon>Roseobacteraceae</taxon>
        <taxon>Lutimaribacter</taxon>
    </lineage>
</organism>
<evidence type="ECO:0000256" key="2">
    <source>
        <dbReference type="SAM" id="Phobius"/>
    </source>
</evidence>
<evidence type="ECO:0000313" key="3">
    <source>
        <dbReference type="EMBL" id="SDI63755.1"/>
    </source>
</evidence>
<dbReference type="RefSeq" id="WP_090028423.1">
    <property type="nucleotide sequence ID" value="NZ_FNEB01000004.1"/>
</dbReference>
<keyword evidence="2" id="KW-0472">Membrane</keyword>
<sequence>MDRLKYVLIPSGVFPVLAGGFLIIAFSLGYYDWPVIAGAVALGAVLTLPAAHLVSRRIKRDDPDFDHRRTPEGGILPDPAAREV</sequence>
<dbReference type="STRING" id="490829.SAMN05421850_10472"/>
<dbReference type="Proteomes" id="UP000199340">
    <property type="component" value="Unassembled WGS sequence"/>
</dbReference>
<dbReference type="AlphaFoldDB" id="A0A1G8M780"/>
<name>A0A1G8M780_9RHOB</name>
<keyword evidence="2" id="KW-0812">Transmembrane</keyword>
<proteinExistence type="predicted"/>
<evidence type="ECO:0000256" key="1">
    <source>
        <dbReference type="SAM" id="MobiDB-lite"/>
    </source>
</evidence>